<keyword evidence="2" id="KW-0732">Signal</keyword>
<name>A0ABY6GSS5_9GAMM</name>
<feature type="chain" id="PRO_5047469710" evidence="2">
    <location>
        <begin position="21"/>
        <end position="560"/>
    </location>
</feature>
<evidence type="ECO:0000256" key="1">
    <source>
        <dbReference type="SAM" id="MobiDB-lite"/>
    </source>
</evidence>
<dbReference type="RefSeq" id="WP_262597927.1">
    <property type="nucleotide sequence ID" value="NZ_CP103300.1"/>
</dbReference>
<feature type="region of interest" description="Disordered" evidence="1">
    <location>
        <begin position="534"/>
        <end position="560"/>
    </location>
</feature>
<organism evidence="3 4">
    <name type="scientific">Endozoicomonas euniceicola</name>
    <dbReference type="NCBI Taxonomy" id="1234143"/>
    <lineage>
        <taxon>Bacteria</taxon>
        <taxon>Pseudomonadati</taxon>
        <taxon>Pseudomonadota</taxon>
        <taxon>Gammaproteobacteria</taxon>
        <taxon>Oceanospirillales</taxon>
        <taxon>Endozoicomonadaceae</taxon>
        <taxon>Endozoicomonas</taxon>
    </lineage>
</organism>
<proteinExistence type="predicted"/>
<dbReference type="EMBL" id="CP103300">
    <property type="protein sequence ID" value="UYM15750.1"/>
    <property type="molecule type" value="Genomic_DNA"/>
</dbReference>
<evidence type="ECO:0000313" key="4">
    <source>
        <dbReference type="Proteomes" id="UP001163255"/>
    </source>
</evidence>
<evidence type="ECO:0000313" key="3">
    <source>
        <dbReference type="EMBL" id="UYM15750.1"/>
    </source>
</evidence>
<sequence length="560" mass="62145">MKTLAGMLLMLVFFLHGGQAKGVESHYIDKFIDAGGNHGKPDYIRLGATRINLQPGTTPDDDRVELTDEFNPSSGLAYFEYQRIIDLFYGVTELAADTGTATTPGERNSALAMLSVISRLFMLNRDLQIKSNNLFVIVASTQKAYEKYKNYKDYIDSMYSYVVKHSKTQKDLFELAFHGFWLHQYNALNLPVHRANLTVSFGNFIQYGINERASPQSTKVNFNEHFGKLHSDEGIVEFLREQNVATTFALAVGLNALLEASPLDQSEERTIEQILGESRVLPLAQQTVVALLNRPSVNDYARPSSNPPSETAPLYSLLSPDAFPSTLGSLYRNYRQSTIHKIPTNRIPSLFFFAVGTSSAQNSISSQELNKLVNNQIFGTDLYTATCDSTYTPTSEANPVITREELNIISNNLNNYLQSLGSDTVNPDQIDHIRESIMTELECVNRLEPCGFTYPGSGRAYTNQAKAFRDMFIQPKPDQPPAAETLLLRGLFRGYFETFSTALQRLADGDRESPEVRALIVLLNIIIETETGYSAPPSPADQLNKRQPPSGGAGASLAAP</sequence>
<keyword evidence="4" id="KW-1185">Reference proteome</keyword>
<reference evidence="3" key="1">
    <citation type="submission" date="2022-10" db="EMBL/GenBank/DDBJ databases">
        <title>Completed Genome Sequence of two octocoral isolated bacterium, Endozoicomonas euniceicola EF212T and Endozoicomonas gorgoniicola PS125T.</title>
        <authorList>
            <person name="Chiou Y.-J."/>
            <person name="Chen Y.-H."/>
        </authorList>
    </citation>
    <scope>NUCLEOTIDE SEQUENCE</scope>
    <source>
        <strain evidence="3">EF212</strain>
    </source>
</reference>
<protein>
    <submittedName>
        <fullName evidence="3">Uncharacterized protein</fullName>
    </submittedName>
</protein>
<accession>A0ABY6GSS5</accession>
<evidence type="ECO:0000256" key="2">
    <source>
        <dbReference type="SAM" id="SignalP"/>
    </source>
</evidence>
<feature type="signal peptide" evidence="2">
    <location>
        <begin position="1"/>
        <end position="20"/>
    </location>
</feature>
<dbReference type="Proteomes" id="UP001163255">
    <property type="component" value="Chromosome"/>
</dbReference>
<gene>
    <name evidence="3" type="ORF">NX720_23465</name>
</gene>